<dbReference type="RefSeq" id="WP_183275888.1">
    <property type="nucleotide sequence ID" value="NZ_BLZR01000001.1"/>
</dbReference>
<comment type="caution">
    <text evidence="1">The sequence shown here is derived from an EMBL/GenBank/DDBJ whole genome shotgun (WGS) entry which is preliminary data.</text>
</comment>
<protein>
    <submittedName>
        <fullName evidence="1">Uncharacterized protein</fullName>
    </submittedName>
</protein>
<organism evidence="1 2">
    <name type="scientific">Clostridium fungisolvens</name>
    <dbReference type="NCBI Taxonomy" id="1604897"/>
    <lineage>
        <taxon>Bacteria</taxon>
        <taxon>Bacillati</taxon>
        <taxon>Bacillota</taxon>
        <taxon>Clostridia</taxon>
        <taxon>Eubacteriales</taxon>
        <taxon>Clostridiaceae</taxon>
        <taxon>Clostridium</taxon>
    </lineage>
</organism>
<dbReference type="EMBL" id="BLZR01000001">
    <property type="protein sequence ID" value="GFP74327.1"/>
    <property type="molecule type" value="Genomic_DNA"/>
</dbReference>
<proteinExistence type="predicted"/>
<reference evidence="1 2" key="1">
    <citation type="submission" date="2020-07" db="EMBL/GenBank/DDBJ databases">
        <title>A new beta-1,3-glucan-decomposing anaerobic bacterium isolated from anoxic soil subjected to biological soil disinfestation.</title>
        <authorList>
            <person name="Ueki A."/>
            <person name="Tonouchi A."/>
        </authorList>
    </citation>
    <scope>NUCLEOTIDE SEQUENCE [LARGE SCALE GENOMIC DNA]</scope>
    <source>
        <strain evidence="1 2">TW1</strain>
    </source>
</reference>
<sequence length="107" mass="12666">MNTLELREWVVKNDIEKKTIKGFWNYYNNFLEEDSESFYSIYGKLDQKMICVNLSKVALTIVNWPDDYVNDCIIAYASIKYDDINIAEYKLVFNLKGEIVDDYLLPD</sequence>
<dbReference type="Proteomes" id="UP000580568">
    <property type="component" value="Unassembled WGS sequence"/>
</dbReference>
<accession>A0A6V8SAP8</accession>
<keyword evidence="2" id="KW-1185">Reference proteome</keyword>
<dbReference type="AlphaFoldDB" id="A0A6V8SAP8"/>
<name>A0A6V8SAP8_9CLOT</name>
<evidence type="ECO:0000313" key="1">
    <source>
        <dbReference type="EMBL" id="GFP74327.1"/>
    </source>
</evidence>
<gene>
    <name evidence="1" type="ORF">bsdtw1_00374</name>
</gene>
<evidence type="ECO:0000313" key="2">
    <source>
        <dbReference type="Proteomes" id="UP000580568"/>
    </source>
</evidence>